<dbReference type="InterPro" id="IPR036259">
    <property type="entry name" value="MFS_trans_sf"/>
</dbReference>
<feature type="transmembrane region" description="Helical" evidence="5">
    <location>
        <begin position="252"/>
        <end position="275"/>
    </location>
</feature>
<proteinExistence type="predicted"/>
<feature type="domain" description="Major facilitator superfamily (MFS) profile" evidence="6">
    <location>
        <begin position="3"/>
        <end position="394"/>
    </location>
</feature>
<organism evidence="7 8">
    <name type="scientific">Actinomycetospora corticicola</name>
    <dbReference type="NCBI Taxonomy" id="663602"/>
    <lineage>
        <taxon>Bacteria</taxon>
        <taxon>Bacillati</taxon>
        <taxon>Actinomycetota</taxon>
        <taxon>Actinomycetes</taxon>
        <taxon>Pseudonocardiales</taxon>
        <taxon>Pseudonocardiaceae</taxon>
        <taxon>Actinomycetospora</taxon>
    </lineage>
</organism>
<feature type="transmembrane region" description="Helical" evidence="5">
    <location>
        <begin position="226"/>
        <end position="246"/>
    </location>
</feature>
<dbReference type="InterPro" id="IPR020846">
    <property type="entry name" value="MFS_dom"/>
</dbReference>
<protein>
    <submittedName>
        <fullName evidence="7">MFS family permease</fullName>
    </submittedName>
</protein>
<keyword evidence="2 5" id="KW-0812">Transmembrane</keyword>
<evidence type="ECO:0000313" key="7">
    <source>
        <dbReference type="EMBL" id="NYD35354.1"/>
    </source>
</evidence>
<feature type="transmembrane region" description="Helical" evidence="5">
    <location>
        <begin position="170"/>
        <end position="190"/>
    </location>
</feature>
<evidence type="ECO:0000256" key="2">
    <source>
        <dbReference type="ARBA" id="ARBA00022692"/>
    </source>
</evidence>
<evidence type="ECO:0000256" key="1">
    <source>
        <dbReference type="ARBA" id="ARBA00004651"/>
    </source>
</evidence>
<evidence type="ECO:0000256" key="3">
    <source>
        <dbReference type="ARBA" id="ARBA00022989"/>
    </source>
</evidence>
<accession>A0A7Y9DTZ6</accession>
<dbReference type="InterPro" id="IPR052528">
    <property type="entry name" value="Sugar_transport-like"/>
</dbReference>
<evidence type="ECO:0000313" key="8">
    <source>
        <dbReference type="Proteomes" id="UP000535890"/>
    </source>
</evidence>
<dbReference type="PANTHER" id="PTHR23526">
    <property type="entry name" value="INTEGRAL MEMBRANE TRANSPORT PROTEIN-RELATED"/>
    <property type="match status" value="1"/>
</dbReference>
<keyword evidence="3 5" id="KW-1133">Transmembrane helix</keyword>
<dbReference type="PANTHER" id="PTHR23526:SF4">
    <property type="entry name" value="INTEGRAL MEMBRANE TRANSPORT PROTEIN"/>
    <property type="match status" value="1"/>
</dbReference>
<dbReference type="GO" id="GO:0022857">
    <property type="term" value="F:transmembrane transporter activity"/>
    <property type="evidence" value="ECO:0007669"/>
    <property type="project" value="InterPro"/>
</dbReference>
<dbReference type="InterPro" id="IPR001958">
    <property type="entry name" value="Tet-R_TetA/multi-R_MdtG-like"/>
</dbReference>
<dbReference type="Gene3D" id="1.20.1250.20">
    <property type="entry name" value="MFS general substrate transporter like domains"/>
    <property type="match status" value="1"/>
</dbReference>
<comment type="subcellular location">
    <subcellularLocation>
        <location evidence="1">Cell membrane</location>
        <topology evidence="1">Multi-pass membrane protein</topology>
    </subcellularLocation>
</comment>
<feature type="transmembrane region" description="Helical" evidence="5">
    <location>
        <begin position="98"/>
        <end position="121"/>
    </location>
</feature>
<dbReference type="GO" id="GO:0005886">
    <property type="term" value="C:plasma membrane"/>
    <property type="evidence" value="ECO:0007669"/>
    <property type="project" value="UniProtKB-SubCell"/>
</dbReference>
<dbReference type="RefSeq" id="WP_179793205.1">
    <property type="nucleotide sequence ID" value="NZ_BAABHP010000004.1"/>
</dbReference>
<feature type="transmembrane region" description="Helical" evidence="5">
    <location>
        <begin position="356"/>
        <end position="381"/>
    </location>
</feature>
<gene>
    <name evidence="7" type="ORF">BJ983_001456</name>
</gene>
<reference evidence="7 8" key="1">
    <citation type="submission" date="2020-07" db="EMBL/GenBank/DDBJ databases">
        <title>Sequencing the genomes of 1000 actinobacteria strains.</title>
        <authorList>
            <person name="Klenk H.-P."/>
        </authorList>
    </citation>
    <scope>NUCLEOTIDE SEQUENCE [LARGE SCALE GENOMIC DNA]</scope>
    <source>
        <strain evidence="7 8">DSM 45772</strain>
    </source>
</reference>
<evidence type="ECO:0000256" key="4">
    <source>
        <dbReference type="ARBA" id="ARBA00023136"/>
    </source>
</evidence>
<feature type="transmembrane region" description="Helical" evidence="5">
    <location>
        <begin position="41"/>
        <end position="62"/>
    </location>
</feature>
<dbReference type="EMBL" id="JACCBN010000001">
    <property type="protein sequence ID" value="NYD35354.1"/>
    <property type="molecule type" value="Genomic_DNA"/>
</dbReference>
<comment type="caution">
    <text evidence="7">The sequence shown here is derived from an EMBL/GenBank/DDBJ whole genome shotgun (WGS) entry which is preliminary data.</text>
</comment>
<sequence length="404" mass="39829">MRRVPAWFLGLLVCVFATQTALNLARPLVSYRAIALGADATAVGVVTAAYALLPIVVAVPLGRATDRLGRSAEVLLLGVVLLGVGPLLLAGADTLVTVGLASTALGFGHLAFMIAAQGLVAARSASGDLDRTFGVFTAVTSAGQLVGPLLAGALLGDASGAALLPASRTALLVAGACVLPALPVAAVTAARRLRRAIPLPDAGAAPEGGRTGIPALLRRPGMRPGLLVSLALLATVDLVTAYLPLLAEERGIAPSVVGLLLGARAGASLASRLLLARLAARWSRSTLVVASAAGSAVALVVAAWPGAGVPVLAVALPLCGFFLGIGQPLTMTLTVRSAPVSARSTALALRLLAHRLGQVAVPAGAGLVAGATGAAGALWLAGVLLAGSAAAAADATRRGAFDDG</sequence>
<name>A0A7Y9DTZ6_9PSEU</name>
<feature type="transmembrane region" description="Helical" evidence="5">
    <location>
        <begin position="74"/>
        <end position="92"/>
    </location>
</feature>
<feature type="transmembrane region" description="Helical" evidence="5">
    <location>
        <begin position="311"/>
        <end position="335"/>
    </location>
</feature>
<dbReference type="Proteomes" id="UP000535890">
    <property type="component" value="Unassembled WGS sequence"/>
</dbReference>
<dbReference type="AlphaFoldDB" id="A0A7Y9DTZ6"/>
<keyword evidence="8" id="KW-1185">Reference proteome</keyword>
<dbReference type="Pfam" id="PF07690">
    <property type="entry name" value="MFS_1"/>
    <property type="match status" value="1"/>
</dbReference>
<dbReference type="PROSITE" id="PS50850">
    <property type="entry name" value="MFS"/>
    <property type="match status" value="1"/>
</dbReference>
<feature type="transmembrane region" description="Helical" evidence="5">
    <location>
        <begin position="133"/>
        <end position="155"/>
    </location>
</feature>
<evidence type="ECO:0000259" key="6">
    <source>
        <dbReference type="PROSITE" id="PS50850"/>
    </source>
</evidence>
<evidence type="ECO:0000256" key="5">
    <source>
        <dbReference type="SAM" id="Phobius"/>
    </source>
</evidence>
<keyword evidence="4 5" id="KW-0472">Membrane</keyword>
<feature type="transmembrane region" description="Helical" evidence="5">
    <location>
        <begin position="287"/>
        <end position="305"/>
    </location>
</feature>
<dbReference type="SUPFAM" id="SSF103473">
    <property type="entry name" value="MFS general substrate transporter"/>
    <property type="match status" value="1"/>
</dbReference>
<dbReference type="PRINTS" id="PR01035">
    <property type="entry name" value="TCRTETA"/>
</dbReference>
<dbReference type="InterPro" id="IPR011701">
    <property type="entry name" value="MFS"/>
</dbReference>